<dbReference type="OrthoDB" id="9812295at2"/>
<dbReference type="EMBL" id="SNXC01000009">
    <property type="protein sequence ID" value="TDO99944.1"/>
    <property type="molecule type" value="Genomic_DNA"/>
</dbReference>
<dbReference type="GO" id="GO:0010181">
    <property type="term" value="F:FMN binding"/>
    <property type="evidence" value="ECO:0007669"/>
    <property type="project" value="TreeGrafter"/>
</dbReference>
<dbReference type="GO" id="GO:0005829">
    <property type="term" value="C:cytosol"/>
    <property type="evidence" value="ECO:0007669"/>
    <property type="project" value="TreeGrafter"/>
</dbReference>
<dbReference type="Pfam" id="PF03358">
    <property type="entry name" value="FMN_red"/>
    <property type="match status" value="1"/>
</dbReference>
<dbReference type="InterPro" id="IPR005025">
    <property type="entry name" value="FMN_Rdtase-like_dom"/>
</dbReference>
<keyword evidence="2" id="KW-0285">Flavoprotein</keyword>
<reference evidence="4 5" key="1">
    <citation type="submission" date="2019-03" db="EMBL/GenBank/DDBJ databases">
        <title>Genomic Encyclopedia of Type Strains, Phase III (KMG-III): the genomes of soil and plant-associated and newly described type strains.</title>
        <authorList>
            <person name="Whitman W."/>
        </authorList>
    </citation>
    <scope>NUCLEOTIDE SEQUENCE [LARGE SCALE GENOMIC DNA]</scope>
    <source>
        <strain evidence="4 5">CECT 7378</strain>
    </source>
</reference>
<evidence type="ECO:0000256" key="2">
    <source>
        <dbReference type="ARBA" id="ARBA00022643"/>
    </source>
</evidence>
<gene>
    <name evidence="4" type="ORF">DFP79_0957</name>
</gene>
<accession>A0A4R6MEC2</accession>
<dbReference type="Proteomes" id="UP000294656">
    <property type="component" value="Unassembled WGS sequence"/>
</dbReference>
<dbReference type="GO" id="GO:0016491">
    <property type="term" value="F:oxidoreductase activity"/>
    <property type="evidence" value="ECO:0007669"/>
    <property type="project" value="InterPro"/>
</dbReference>
<keyword evidence="5" id="KW-1185">Reference proteome</keyword>
<name>A0A4R6MEC2_9GAMM</name>
<dbReference type="SUPFAM" id="SSF52218">
    <property type="entry name" value="Flavoproteins"/>
    <property type="match status" value="1"/>
</dbReference>
<evidence type="ECO:0000313" key="5">
    <source>
        <dbReference type="Proteomes" id="UP000294656"/>
    </source>
</evidence>
<protein>
    <submittedName>
        <fullName evidence="4">NAD(P)H-dependent FMN reductase</fullName>
    </submittedName>
</protein>
<keyword evidence="2" id="KW-0288">FMN</keyword>
<organism evidence="4 5">
    <name type="scientific">Marinomonas balearica</name>
    <dbReference type="NCBI Taxonomy" id="491947"/>
    <lineage>
        <taxon>Bacteria</taxon>
        <taxon>Pseudomonadati</taxon>
        <taxon>Pseudomonadota</taxon>
        <taxon>Gammaproteobacteria</taxon>
        <taxon>Oceanospirillales</taxon>
        <taxon>Oceanospirillaceae</taxon>
        <taxon>Marinomonas</taxon>
    </lineage>
</organism>
<dbReference type="AlphaFoldDB" id="A0A4R6MEC2"/>
<comment type="cofactor">
    <cofactor evidence="1">
        <name>FMN</name>
        <dbReference type="ChEBI" id="CHEBI:58210"/>
    </cofactor>
</comment>
<sequence>MDSKNKMEKIYKIAAVSGSLRTASLNTLYLNALKATAPKNVEFQIFNGLASLPPFNVDEDENTPSSVLQWKAFLEPADLIVLCSPEYAHGVSGVLKNALDWLVSSYQLIDRPIALPNISARATHAHNHMYEIIRTMGFSIVEECSLQATLENPLINIDYDLEQMLGDSKILAQLNHFWAKASRFYESNDDYRD</sequence>
<dbReference type="RefSeq" id="WP_133502767.1">
    <property type="nucleotide sequence ID" value="NZ_SNXC01000009.1"/>
</dbReference>
<comment type="caution">
    <text evidence="4">The sequence shown here is derived from an EMBL/GenBank/DDBJ whole genome shotgun (WGS) entry which is preliminary data.</text>
</comment>
<dbReference type="Gene3D" id="3.40.50.360">
    <property type="match status" value="1"/>
</dbReference>
<dbReference type="PANTHER" id="PTHR30543:SF21">
    <property type="entry name" value="NAD(P)H-DEPENDENT FMN REDUCTASE LOT6"/>
    <property type="match status" value="1"/>
</dbReference>
<dbReference type="InterPro" id="IPR050712">
    <property type="entry name" value="NAD(P)H-dep_reductase"/>
</dbReference>
<evidence type="ECO:0000313" key="4">
    <source>
        <dbReference type="EMBL" id="TDO99944.1"/>
    </source>
</evidence>
<proteinExistence type="predicted"/>
<dbReference type="InterPro" id="IPR029039">
    <property type="entry name" value="Flavoprotein-like_sf"/>
</dbReference>
<evidence type="ECO:0000256" key="1">
    <source>
        <dbReference type="ARBA" id="ARBA00001917"/>
    </source>
</evidence>
<dbReference type="PANTHER" id="PTHR30543">
    <property type="entry name" value="CHROMATE REDUCTASE"/>
    <property type="match status" value="1"/>
</dbReference>
<evidence type="ECO:0000259" key="3">
    <source>
        <dbReference type="Pfam" id="PF03358"/>
    </source>
</evidence>
<feature type="domain" description="NADPH-dependent FMN reductase-like" evidence="3">
    <location>
        <begin position="12"/>
        <end position="141"/>
    </location>
</feature>